<dbReference type="VEuPathDB" id="TriTrypDB:TcYC6_0162110"/>
<feature type="compositionally biased region" description="Basic and acidic residues" evidence="1">
    <location>
        <begin position="386"/>
        <end position="395"/>
    </location>
</feature>
<feature type="compositionally biased region" description="Polar residues" evidence="1">
    <location>
        <begin position="264"/>
        <end position="278"/>
    </location>
</feature>
<evidence type="ECO:0000256" key="1">
    <source>
        <dbReference type="SAM" id="MobiDB-lite"/>
    </source>
</evidence>
<feature type="signal peptide" evidence="2">
    <location>
        <begin position="1"/>
        <end position="28"/>
    </location>
</feature>
<dbReference type="AlphaFoldDB" id="A0A2V2UGU2"/>
<dbReference type="VEuPathDB" id="TriTrypDB:C4B63_320g3"/>
<comment type="caution">
    <text evidence="3">The sequence shown here is derived from an EMBL/GenBank/DDBJ whole genome shotgun (WGS) entry which is preliminary data.</text>
</comment>
<feature type="chain" id="PRO_5015890165" evidence="2">
    <location>
        <begin position="29"/>
        <end position="560"/>
    </location>
</feature>
<dbReference type="VEuPathDB" id="TriTrypDB:TcG_11790"/>
<dbReference type="Proteomes" id="UP000246121">
    <property type="component" value="Unassembled WGS sequence"/>
</dbReference>
<dbReference type="VEuPathDB" id="TriTrypDB:ECC02_010322"/>
<feature type="compositionally biased region" description="Polar residues" evidence="1">
    <location>
        <begin position="341"/>
        <end position="353"/>
    </location>
</feature>
<feature type="compositionally biased region" description="Low complexity" evidence="1">
    <location>
        <begin position="110"/>
        <end position="124"/>
    </location>
</feature>
<sequence>MAMMMTDRVLLVCALCVLLCCGVGGGYGLPAGYCADGGLDDAKPAKGMDGEVVLMKRDCVPSTAFRGVVTAVLAGEDGDLNSPGAGVGTSEKRNSDGEEPPVVDAESGLTPSGSGAASTASSPAVADKDGASRAPVLGAVGTNQQPAVVSGGQDDSSYGRREEKEREDAVSAGCGEEPSSPKVCPQPRLVGVELTPRAMEERRGQKDNTSVTNNQSEGKQQEDGVPHVPETRASVQTPPAPAPAEGNPEEATEPFGASKEHATAPSSSLTRDASNGDSQRQIPQPQTTTGTKQTVPVLQGLSEGVQEDQKNVEDGKKRNQVDSTGSAHNAENDSAAETHELSTASSNTRSSGAPGNEPDTKSLSGTLRSSMTGTEEQAKAPAQGGAEEKAAPEEKEISEELPPTAAEEEAPGGPSAPPPKSLPKSAQPSSKEVPDTMQSTEDPQTKGIEPTTNARQNAITEDQAETTSPSSPVDDAAANDADKNNAEIPNDGSAVHAGVLEAEERQEQVDGSEKQTSFTSTAKKYNATIQDSDGSTAVSHTTSPLLLFLVACAAAAVVAA</sequence>
<evidence type="ECO:0000313" key="4">
    <source>
        <dbReference type="Proteomes" id="UP000246121"/>
    </source>
</evidence>
<gene>
    <name evidence="3" type="ORF">C4B63_320g3</name>
</gene>
<dbReference type="EMBL" id="PRFA01000320">
    <property type="protein sequence ID" value="PWU83447.1"/>
    <property type="molecule type" value="Genomic_DNA"/>
</dbReference>
<dbReference type="VEuPathDB" id="TriTrypDB:C3747_473g14"/>
<evidence type="ECO:0000256" key="2">
    <source>
        <dbReference type="SAM" id="SignalP"/>
    </source>
</evidence>
<feature type="compositionally biased region" description="Basic and acidic residues" evidence="1">
    <location>
        <begin position="157"/>
        <end position="169"/>
    </location>
</feature>
<organism evidence="3 4">
    <name type="scientific">Trypanosoma cruzi</name>
    <dbReference type="NCBI Taxonomy" id="5693"/>
    <lineage>
        <taxon>Eukaryota</taxon>
        <taxon>Discoba</taxon>
        <taxon>Euglenozoa</taxon>
        <taxon>Kinetoplastea</taxon>
        <taxon>Metakinetoplastina</taxon>
        <taxon>Trypanosomatida</taxon>
        <taxon>Trypanosomatidae</taxon>
        <taxon>Trypanosoma</taxon>
        <taxon>Schizotrypanum</taxon>
    </lineage>
</organism>
<feature type="compositionally biased region" description="Polar residues" evidence="1">
    <location>
        <begin position="450"/>
        <end position="471"/>
    </location>
</feature>
<dbReference type="VEuPathDB" id="TriTrypDB:TCSYLVIO_010658"/>
<feature type="region of interest" description="Disordered" evidence="1">
    <location>
        <begin position="78"/>
        <end position="522"/>
    </location>
</feature>
<feature type="compositionally biased region" description="Polar residues" evidence="1">
    <location>
        <begin position="207"/>
        <end position="218"/>
    </location>
</feature>
<dbReference type="VEuPathDB" id="TriTrypDB:TcCL_ESM02118"/>
<name>A0A2V2UGU2_TRYCR</name>
<feature type="compositionally biased region" description="Basic and acidic residues" evidence="1">
    <location>
        <begin position="307"/>
        <end position="320"/>
    </location>
</feature>
<accession>A0A2V2UGU2</accession>
<protein>
    <submittedName>
        <fullName evidence="3">Mucin-associated surface protein (MASP)</fullName>
    </submittedName>
</protein>
<dbReference type="VEuPathDB" id="TriTrypDB:TcCLB.506321.50"/>
<evidence type="ECO:0000313" key="3">
    <source>
        <dbReference type="EMBL" id="PWU83447.1"/>
    </source>
</evidence>
<dbReference type="VEuPathDB" id="TriTrypDB:TcCLB.511185.120"/>
<proteinExistence type="predicted"/>
<dbReference type="VEuPathDB" id="TriTrypDB:BCY84_10673"/>
<reference evidence="3 4" key="1">
    <citation type="journal article" date="2018" name="Microb. Genom.">
        <title>Expanding an expanded genome: long-read sequencing of Trypanosoma cruzi.</title>
        <authorList>
            <person name="Berna L."/>
            <person name="Rodriguez M."/>
            <person name="Chiribao M.L."/>
            <person name="Parodi-Talice A."/>
            <person name="Pita S."/>
            <person name="Rijo G."/>
            <person name="Alvarez-Valin F."/>
            <person name="Robello C."/>
        </authorList>
    </citation>
    <scope>NUCLEOTIDE SEQUENCE [LARGE SCALE GENOMIC DNA]</scope>
    <source>
        <strain evidence="3 4">Dm28c</strain>
    </source>
</reference>
<feature type="compositionally biased region" description="Low complexity" evidence="1">
    <location>
        <begin position="279"/>
        <end position="296"/>
    </location>
</feature>
<dbReference type="VEuPathDB" id="TriTrypDB:TcCLB.511875.80"/>
<keyword evidence="2" id="KW-0732">Signal</keyword>
<feature type="compositionally biased region" description="Basic and acidic residues" evidence="1">
    <location>
        <begin position="502"/>
        <end position="513"/>
    </location>
</feature>
<feature type="compositionally biased region" description="Polar residues" evidence="1">
    <location>
        <begin position="361"/>
        <end position="374"/>
    </location>
</feature>